<dbReference type="SUPFAM" id="SSF54427">
    <property type="entry name" value="NTF2-like"/>
    <property type="match status" value="1"/>
</dbReference>
<feature type="chain" id="PRO_5018226831" evidence="1">
    <location>
        <begin position="24"/>
        <end position="162"/>
    </location>
</feature>
<keyword evidence="4" id="KW-1185">Reference proteome</keyword>
<proteinExistence type="predicted"/>
<gene>
    <name evidence="3" type="ORF">EDC56_2215</name>
</gene>
<accession>A0A3N2DPR1</accession>
<dbReference type="Proteomes" id="UP000275394">
    <property type="component" value="Unassembled WGS sequence"/>
</dbReference>
<dbReference type="RefSeq" id="WP_123712526.1">
    <property type="nucleotide sequence ID" value="NZ_RKHR01000004.1"/>
</dbReference>
<protein>
    <submittedName>
        <fullName evidence="3">SnoaL-like protein</fullName>
    </submittedName>
</protein>
<evidence type="ECO:0000313" key="4">
    <source>
        <dbReference type="Proteomes" id="UP000275394"/>
    </source>
</evidence>
<dbReference type="InterPro" id="IPR032710">
    <property type="entry name" value="NTF2-like_dom_sf"/>
</dbReference>
<name>A0A3N2DPR1_9GAMM</name>
<evidence type="ECO:0000313" key="3">
    <source>
        <dbReference type="EMBL" id="ROS01770.1"/>
    </source>
</evidence>
<reference evidence="3 4" key="1">
    <citation type="submission" date="2018-11" db="EMBL/GenBank/DDBJ databases">
        <title>Genomic Encyclopedia of Type Strains, Phase IV (KMG-IV): sequencing the most valuable type-strain genomes for metagenomic binning, comparative biology and taxonomic classification.</title>
        <authorList>
            <person name="Goeker M."/>
        </authorList>
    </citation>
    <scope>NUCLEOTIDE SEQUENCE [LARGE SCALE GENOMIC DNA]</scope>
    <source>
        <strain evidence="3 4">DSM 100316</strain>
    </source>
</reference>
<dbReference type="InterPro" id="IPR037401">
    <property type="entry name" value="SnoaL-like"/>
</dbReference>
<sequence>MKTFFRSQLIALTLLTGSAMTQAMPVEMSFDDIGHPEVNHYLRQTFGTFFNNPEAMESELSDDFVQVFGGKINSRADFLAHVSVLQQSLTGAKIRFEDVSIDKDGVISEIHTIALNKKDGSEAVLRFLAFYYFKDGKLSKVDELSAVVQGSSEDRDLGSRIK</sequence>
<keyword evidence="1" id="KW-0732">Signal</keyword>
<organism evidence="3 4">
    <name type="scientific">Sinobacterium caligoides</name>
    <dbReference type="NCBI Taxonomy" id="933926"/>
    <lineage>
        <taxon>Bacteria</taxon>
        <taxon>Pseudomonadati</taxon>
        <taxon>Pseudomonadota</taxon>
        <taxon>Gammaproteobacteria</taxon>
        <taxon>Cellvibrionales</taxon>
        <taxon>Spongiibacteraceae</taxon>
        <taxon>Sinobacterium</taxon>
    </lineage>
</organism>
<evidence type="ECO:0000259" key="2">
    <source>
        <dbReference type="Pfam" id="PF12680"/>
    </source>
</evidence>
<dbReference type="AlphaFoldDB" id="A0A3N2DPR1"/>
<dbReference type="OrthoDB" id="6399904at2"/>
<evidence type="ECO:0000256" key="1">
    <source>
        <dbReference type="SAM" id="SignalP"/>
    </source>
</evidence>
<dbReference type="Gene3D" id="3.10.450.50">
    <property type="match status" value="1"/>
</dbReference>
<dbReference type="Pfam" id="PF12680">
    <property type="entry name" value="SnoaL_2"/>
    <property type="match status" value="1"/>
</dbReference>
<feature type="signal peptide" evidence="1">
    <location>
        <begin position="1"/>
        <end position="23"/>
    </location>
</feature>
<comment type="caution">
    <text evidence="3">The sequence shown here is derived from an EMBL/GenBank/DDBJ whole genome shotgun (WGS) entry which is preliminary data.</text>
</comment>
<feature type="domain" description="SnoaL-like" evidence="2">
    <location>
        <begin position="52"/>
        <end position="139"/>
    </location>
</feature>
<dbReference type="EMBL" id="RKHR01000004">
    <property type="protein sequence ID" value="ROS01770.1"/>
    <property type="molecule type" value="Genomic_DNA"/>
</dbReference>